<dbReference type="RefSeq" id="WP_188254022.1">
    <property type="nucleotide sequence ID" value="NZ_JABVCF010000003.1"/>
</dbReference>
<gene>
    <name evidence="1" type="ORF">KEU06_07515</name>
</gene>
<dbReference type="AlphaFoldDB" id="A0A942DVW2"/>
<dbReference type="EMBL" id="JAGWCR010000003">
    <property type="protein sequence ID" value="MBS3648474.1"/>
    <property type="molecule type" value="Genomic_DNA"/>
</dbReference>
<accession>A0A942DVW2</accession>
<organism evidence="1 2">
    <name type="scientific">Pseudaminobacter soli</name>
    <name type="common">ex Zhang et al. 2022</name>
    <dbReference type="NCBI Taxonomy" id="2831468"/>
    <lineage>
        <taxon>Bacteria</taxon>
        <taxon>Pseudomonadati</taxon>
        <taxon>Pseudomonadota</taxon>
        <taxon>Alphaproteobacteria</taxon>
        <taxon>Hyphomicrobiales</taxon>
        <taxon>Phyllobacteriaceae</taxon>
        <taxon>Pseudaminobacter</taxon>
    </lineage>
</organism>
<reference evidence="1" key="1">
    <citation type="submission" date="2021-04" db="EMBL/GenBank/DDBJ databases">
        <title>Pseudaminobacter soli sp. nov., isolated from paddy soil contaminated by heavy metals.</title>
        <authorList>
            <person name="Zhang K."/>
        </authorList>
    </citation>
    <scope>NUCLEOTIDE SEQUENCE</scope>
    <source>
        <strain evidence="1">19-2017</strain>
    </source>
</reference>
<keyword evidence="2" id="KW-1185">Reference proteome</keyword>
<evidence type="ECO:0000313" key="1">
    <source>
        <dbReference type="EMBL" id="MBS3648474.1"/>
    </source>
</evidence>
<comment type="caution">
    <text evidence="1">The sequence shown here is derived from an EMBL/GenBank/DDBJ whole genome shotgun (WGS) entry which is preliminary data.</text>
</comment>
<protein>
    <submittedName>
        <fullName evidence="1">Uncharacterized protein</fullName>
    </submittedName>
</protein>
<name>A0A942DVW2_9HYPH</name>
<proteinExistence type="predicted"/>
<dbReference type="Proteomes" id="UP000680348">
    <property type="component" value="Unassembled WGS sequence"/>
</dbReference>
<sequence>MREADLMIEQFGSDDTSIAVPETERSGGRDTSDGLKLRLRRMLAEQARKGIPLTYERIASKLPGLGRDSKLLWRMLEELMEEDAHAGRPFVSAVAIRSSGNGLPGPWFFLKAEMLGRFEGRHGDIEAFAFHAAELHHCSTYDLP</sequence>
<evidence type="ECO:0000313" key="2">
    <source>
        <dbReference type="Proteomes" id="UP000680348"/>
    </source>
</evidence>